<dbReference type="PROSITE" id="PS51677">
    <property type="entry name" value="NODB"/>
    <property type="match status" value="1"/>
</dbReference>
<dbReference type="GO" id="GO:0005975">
    <property type="term" value="P:carbohydrate metabolic process"/>
    <property type="evidence" value="ECO:0007669"/>
    <property type="project" value="InterPro"/>
</dbReference>
<evidence type="ECO:0000259" key="3">
    <source>
        <dbReference type="PROSITE" id="PS51677"/>
    </source>
</evidence>
<feature type="domain" description="NodB homology" evidence="3">
    <location>
        <begin position="28"/>
        <end position="218"/>
    </location>
</feature>
<dbReference type="InterPro" id="IPR011330">
    <property type="entry name" value="Glyco_hydro/deAcase_b/a-brl"/>
</dbReference>
<dbReference type="Gene3D" id="3.20.20.370">
    <property type="entry name" value="Glycoside hydrolase/deacetylase"/>
    <property type="match status" value="1"/>
</dbReference>
<protein>
    <submittedName>
        <fullName evidence="4">Peptidoglycan/xylan/chitin deacetylase, PgdA/CDA1 family</fullName>
    </submittedName>
</protein>
<dbReference type="AlphaFoldDB" id="A0A1M5LXE7"/>
<dbReference type="PANTHER" id="PTHR10587:SF133">
    <property type="entry name" value="CHITIN DEACETYLASE 1-RELATED"/>
    <property type="match status" value="1"/>
</dbReference>
<dbReference type="PANTHER" id="PTHR10587">
    <property type="entry name" value="GLYCOSYL TRANSFERASE-RELATED"/>
    <property type="match status" value="1"/>
</dbReference>
<keyword evidence="2" id="KW-0378">Hydrolase</keyword>
<dbReference type="EMBL" id="FQWS01000001">
    <property type="protein sequence ID" value="SHG69666.1"/>
    <property type="molecule type" value="Genomic_DNA"/>
</dbReference>
<dbReference type="Pfam" id="PF01522">
    <property type="entry name" value="Polysacc_deac_1"/>
    <property type="match status" value="1"/>
</dbReference>
<dbReference type="OrthoDB" id="9812065at2"/>
<sequence>MKLIPAKTPGFVKSLFPSFIWNIDTNQQELYLTFDDGPTPEITPWVLDTLKQYNAKATFFCIGANIEKHPDIFESIIAEGHSVGNHTYNHPKGWKHKTRYYIQNVFKCEAVISKQSTSTALSVTEEEKSKLFRPPYGKFKTKQAKQLQNLGYSIVMWDVLSFDWDAKVSEQECLNNIINSTKNGSIIVMHDSVKASRNLKAVLPKILEYYSERGFDFKLIPNNN</sequence>
<accession>A0A1M5LXE7</accession>
<evidence type="ECO:0000313" key="4">
    <source>
        <dbReference type="EMBL" id="SHG69666.1"/>
    </source>
</evidence>
<dbReference type="GO" id="GO:0016020">
    <property type="term" value="C:membrane"/>
    <property type="evidence" value="ECO:0007669"/>
    <property type="project" value="TreeGrafter"/>
</dbReference>
<dbReference type="GO" id="GO:0046872">
    <property type="term" value="F:metal ion binding"/>
    <property type="evidence" value="ECO:0007669"/>
    <property type="project" value="UniProtKB-KW"/>
</dbReference>
<keyword evidence="5" id="KW-1185">Reference proteome</keyword>
<evidence type="ECO:0000256" key="1">
    <source>
        <dbReference type="ARBA" id="ARBA00022723"/>
    </source>
</evidence>
<proteinExistence type="predicted"/>
<organism evidence="4 5">
    <name type="scientific">Winogradskyella jejuensis</name>
    <dbReference type="NCBI Taxonomy" id="1089305"/>
    <lineage>
        <taxon>Bacteria</taxon>
        <taxon>Pseudomonadati</taxon>
        <taxon>Bacteroidota</taxon>
        <taxon>Flavobacteriia</taxon>
        <taxon>Flavobacteriales</taxon>
        <taxon>Flavobacteriaceae</taxon>
        <taxon>Winogradskyella</taxon>
    </lineage>
</organism>
<gene>
    <name evidence="4" type="ORF">SAMN05444148_0744</name>
</gene>
<evidence type="ECO:0000313" key="5">
    <source>
        <dbReference type="Proteomes" id="UP000184522"/>
    </source>
</evidence>
<dbReference type="CDD" id="cd10917">
    <property type="entry name" value="CE4_NodB_like_6s_7s"/>
    <property type="match status" value="1"/>
</dbReference>
<keyword evidence="1" id="KW-0479">Metal-binding</keyword>
<dbReference type="STRING" id="1089305.SAMN05444148_0744"/>
<reference evidence="5" key="1">
    <citation type="submission" date="2016-11" db="EMBL/GenBank/DDBJ databases">
        <authorList>
            <person name="Varghese N."/>
            <person name="Submissions S."/>
        </authorList>
    </citation>
    <scope>NUCLEOTIDE SEQUENCE [LARGE SCALE GENOMIC DNA]</scope>
    <source>
        <strain evidence="5">DSM 25330</strain>
    </source>
</reference>
<dbReference type="GO" id="GO:0016810">
    <property type="term" value="F:hydrolase activity, acting on carbon-nitrogen (but not peptide) bonds"/>
    <property type="evidence" value="ECO:0007669"/>
    <property type="project" value="InterPro"/>
</dbReference>
<dbReference type="SUPFAM" id="SSF88713">
    <property type="entry name" value="Glycoside hydrolase/deacetylase"/>
    <property type="match status" value="1"/>
</dbReference>
<dbReference type="RefSeq" id="WP_073083242.1">
    <property type="nucleotide sequence ID" value="NZ_FQWS01000001.1"/>
</dbReference>
<name>A0A1M5LXE7_9FLAO</name>
<dbReference type="Proteomes" id="UP000184522">
    <property type="component" value="Unassembled WGS sequence"/>
</dbReference>
<dbReference type="InterPro" id="IPR002509">
    <property type="entry name" value="NODB_dom"/>
</dbReference>
<evidence type="ECO:0000256" key="2">
    <source>
        <dbReference type="ARBA" id="ARBA00022801"/>
    </source>
</evidence>
<dbReference type="InterPro" id="IPR050248">
    <property type="entry name" value="Polysacc_deacetylase_ArnD"/>
</dbReference>